<gene>
    <name evidence="7" type="ORF">IFJ75_12325</name>
</gene>
<comment type="catalytic activity">
    <reaction evidence="6">
        <text>D-fructose + ATP = D-fructose 6-phosphate + ADP + H(+)</text>
        <dbReference type="Rhea" id="RHEA:16125"/>
        <dbReference type="ChEBI" id="CHEBI:15378"/>
        <dbReference type="ChEBI" id="CHEBI:30616"/>
        <dbReference type="ChEBI" id="CHEBI:37721"/>
        <dbReference type="ChEBI" id="CHEBI:61527"/>
        <dbReference type="ChEBI" id="CHEBI:456216"/>
        <dbReference type="EC" id="2.7.1.4"/>
    </reaction>
</comment>
<organism evidence="7 8">
    <name type="scientific">Brevundimonas goettingensis</name>
    <dbReference type="NCBI Taxonomy" id="2774190"/>
    <lineage>
        <taxon>Bacteria</taxon>
        <taxon>Pseudomonadati</taxon>
        <taxon>Pseudomonadota</taxon>
        <taxon>Alphaproteobacteria</taxon>
        <taxon>Caulobacterales</taxon>
        <taxon>Caulobacteraceae</taxon>
        <taxon>Brevundimonas</taxon>
    </lineage>
</organism>
<evidence type="ECO:0000256" key="1">
    <source>
        <dbReference type="ARBA" id="ARBA00001946"/>
    </source>
</evidence>
<dbReference type="CDD" id="cd24067">
    <property type="entry name" value="ASKHA_NBD_ROK_BsFRK-like"/>
    <property type="match status" value="1"/>
</dbReference>
<keyword evidence="2" id="KW-0479">Metal-binding</keyword>
<dbReference type="PROSITE" id="PS01125">
    <property type="entry name" value="ROK"/>
    <property type="match status" value="1"/>
</dbReference>
<keyword evidence="8" id="KW-1185">Reference proteome</keyword>
<dbReference type="KEGG" id="bgoe:IFJ75_12325"/>
<dbReference type="RefSeq" id="WP_207868489.1">
    <property type="nucleotide sequence ID" value="NZ_CP062222.1"/>
</dbReference>
<accession>A0A975GUH5</accession>
<dbReference type="EMBL" id="CP062222">
    <property type="protein sequence ID" value="QTC90072.1"/>
    <property type="molecule type" value="Genomic_DNA"/>
</dbReference>
<evidence type="ECO:0000256" key="3">
    <source>
        <dbReference type="ARBA" id="ARBA00022833"/>
    </source>
</evidence>
<dbReference type="EC" id="2.7.1.4" evidence="5"/>
<dbReference type="PANTHER" id="PTHR42742">
    <property type="entry name" value="TRANSCRIPTIONAL REPRESSOR MPRA"/>
    <property type="match status" value="1"/>
</dbReference>
<dbReference type="AlphaFoldDB" id="A0A975GUH5"/>
<sequence>MAENTETPATAPLIAGVELGGTKIVCLLASGPDDIRDEVRLPTTTPEEALGEVRAVLERWKAEHDFKALGIGSFGPLELDDRAANWGSIVFTPKPGWSDADLTMLGKDLGVPMAIDTDVNGAAFAEGVWGAAQGLKSFSYITVGTGIGVGVVINGQSVSGLGHTEAGHLRVGRIAGDTWPGSCPYHSDCVEGLAAGPALLARTGKPGETLSADDPAWEMVVHALGGLLHNLVLTIAPERILIGGGVFGNNDHLFARLRSALIESLAGYATAGRIAAMIDDYVVPPGLGGMAGPLGAIVLGRNALKS</sequence>
<dbReference type="InterPro" id="IPR000600">
    <property type="entry name" value="ROK"/>
</dbReference>
<dbReference type="Gene3D" id="3.30.420.40">
    <property type="match status" value="2"/>
</dbReference>
<dbReference type="Pfam" id="PF00480">
    <property type="entry name" value="ROK"/>
    <property type="match status" value="1"/>
</dbReference>
<evidence type="ECO:0000256" key="2">
    <source>
        <dbReference type="ARBA" id="ARBA00022723"/>
    </source>
</evidence>
<evidence type="ECO:0000313" key="7">
    <source>
        <dbReference type="EMBL" id="QTC90072.1"/>
    </source>
</evidence>
<evidence type="ECO:0000256" key="6">
    <source>
        <dbReference type="ARBA" id="ARBA00048451"/>
    </source>
</evidence>
<evidence type="ECO:0000313" key="8">
    <source>
        <dbReference type="Proteomes" id="UP000663918"/>
    </source>
</evidence>
<dbReference type="InterPro" id="IPR051804">
    <property type="entry name" value="Carb_Metab_Reg_Kinase/Isom"/>
</dbReference>
<dbReference type="InterPro" id="IPR043129">
    <property type="entry name" value="ATPase_NBD"/>
</dbReference>
<keyword evidence="3" id="KW-0862">Zinc</keyword>
<proteinExistence type="predicted"/>
<dbReference type="Proteomes" id="UP000663918">
    <property type="component" value="Chromosome"/>
</dbReference>
<reference evidence="7" key="1">
    <citation type="submission" date="2020-09" db="EMBL/GenBank/DDBJ databases">
        <title>Brevundimonas sp. LVF2 isolated from a puddle in Goettingen, Germany.</title>
        <authorList>
            <person name="Friedrich I."/>
            <person name="Klassen A."/>
            <person name="Hannes N."/>
            <person name="Schneider D."/>
            <person name="Hertel R."/>
            <person name="Daniel R."/>
        </authorList>
    </citation>
    <scope>NUCLEOTIDE SEQUENCE</scope>
    <source>
        <strain evidence="7">LVF2</strain>
    </source>
</reference>
<keyword evidence="4" id="KW-0460">Magnesium</keyword>
<dbReference type="SUPFAM" id="SSF53067">
    <property type="entry name" value="Actin-like ATPase domain"/>
    <property type="match status" value="1"/>
</dbReference>
<comment type="cofactor">
    <cofactor evidence="1">
        <name>Mg(2+)</name>
        <dbReference type="ChEBI" id="CHEBI:18420"/>
    </cofactor>
</comment>
<dbReference type="InterPro" id="IPR049874">
    <property type="entry name" value="ROK_cs"/>
</dbReference>
<evidence type="ECO:0000256" key="4">
    <source>
        <dbReference type="ARBA" id="ARBA00022842"/>
    </source>
</evidence>
<dbReference type="PANTHER" id="PTHR42742:SF3">
    <property type="entry name" value="FRUCTOKINASE"/>
    <property type="match status" value="1"/>
</dbReference>
<dbReference type="GO" id="GO:0046872">
    <property type="term" value="F:metal ion binding"/>
    <property type="evidence" value="ECO:0007669"/>
    <property type="project" value="UniProtKB-KW"/>
</dbReference>
<protein>
    <recommendedName>
        <fullName evidence="5">fructokinase</fullName>
        <ecNumber evidence="5">2.7.1.4</ecNumber>
    </recommendedName>
</protein>
<dbReference type="GO" id="GO:0008865">
    <property type="term" value="F:fructokinase activity"/>
    <property type="evidence" value="ECO:0007669"/>
    <property type="project" value="UniProtKB-EC"/>
</dbReference>
<evidence type="ECO:0000256" key="5">
    <source>
        <dbReference type="ARBA" id="ARBA00038887"/>
    </source>
</evidence>
<name>A0A975GUH5_9CAUL</name>